<dbReference type="Proteomes" id="UP000308953">
    <property type="component" value="Unassembled WGS sequence"/>
</dbReference>
<sequence>MLVICSWSKASQSDFTSHQIPATVSPYLRTRLRTMNEYDLLPPLEIVIKVIRAEGMHNVFKTVQSSTESVKVSASQWKAALISKTLCISTACA</sequence>
<organism evidence="1 2">
    <name type="scientific">Aureobasidium pullulans</name>
    <name type="common">Black yeast</name>
    <name type="synonym">Pullularia pullulans</name>
    <dbReference type="NCBI Taxonomy" id="5580"/>
    <lineage>
        <taxon>Eukaryota</taxon>
        <taxon>Fungi</taxon>
        <taxon>Dikarya</taxon>
        <taxon>Ascomycota</taxon>
        <taxon>Pezizomycotina</taxon>
        <taxon>Dothideomycetes</taxon>
        <taxon>Dothideomycetidae</taxon>
        <taxon>Dothideales</taxon>
        <taxon>Saccotheciaceae</taxon>
        <taxon>Aureobasidium</taxon>
    </lineage>
</organism>
<dbReference type="EMBL" id="QZAV01000271">
    <property type="protein sequence ID" value="THX31984.1"/>
    <property type="molecule type" value="Genomic_DNA"/>
</dbReference>
<accession>A0A4S9EGY9</accession>
<protein>
    <submittedName>
        <fullName evidence="1">Uncharacterized protein</fullName>
    </submittedName>
</protein>
<evidence type="ECO:0000313" key="2">
    <source>
        <dbReference type="Proteomes" id="UP000308953"/>
    </source>
</evidence>
<name>A0A4S9EGY9_AURPU</name>
<dbReference type="AlphaFoldDB" id="A0A4S9EGY9"/>
<reference evidence="1 2" key="1">
    <citation type="submission" date="2018-10" db="EMBL/GenBank/DDBJ databases">
        <title>Fifty Aureobasidium pullulans genomes reveal a recombining polyextremotolerant generalist.</title>
        <authorList>
            <person name="Gostincar C."/>
            <person name="Turk M."/>
            <person name="Zajc J."/>
            <person name="Gunde-Cimerman N."/>
        </authorList>
    </citation>
    <scope>NUCLEOTIDE SEQUENCE [LARGE SCALE GENOMIC DNA]</scope>
    <source>
        <strain evidence="1 2">EXF-9785</strain>
    </source>
</reference>
<evidence type="ECO:0000313" key="1">
    <source>
        <dbReference type="EMBL" id="THX31984.1"/>
    </source>
</evidence>
<proteinExistence type="predicted"/>
<comment type="caution">
    <text evidence="1">The sequence shown here is derived from an EMBL/GenBank/DDBJ whole genome shotgun (WGS) entry which is preliminary data.</text>
</comment>
<gene>
    <name evidence="1" type="ORF">D6D10_08239</name>
</gene>